<dbReference type="EMBL" id="JAWHQM010000064">
    <property type="protein sequence ID" value="KAK5636193.1"/>
    <property type="molecule type" value="Genomic_DNA"/>
</dbReference>
<protein>
    <submittedName>
        <fullName evidence="1">Uncharacterized protein</fullName>
    </submittedName>
</protein>
<name>A0AAN7UVM6_9PEZI</name>
<proteinExistence type="predicted"/>
<gene>
    <name evidence="1" type="ORF">RRF57_011905</name>
</gene>
<sequence>MGIPMGLQSALGYGAVATLFDHYIGEPLQGNQRKYYIERSCWDDGDLVIFPAISDKGERCQGQFFKTCELPRKLYLARRRRIQRLRKSQNFMDEINGEGVKILVSRVSKASAQVLQRGADLGKQVIPPFEEFPLLQSGDKATVTGPTQF</sequence>
<dbReference type="AlphaFoldDB" id="A0AAN7UVM6"/>
<evidence type="ECO:0000313" key="1">
    <source>
        <dbReference type="EMBL" id="KAK5636193.1"/>
    </source>
</evidence>
<comment type="caution">
    <text evidence="1">The sequence shown here is derived from an EMBL/GenBank/DDBJ whole genome shotgun (WGS) entry which is preliminary data.</text>
</comment>
<evidence type="ECO:0000313" key="2">
    <source>
        <dbReference type="Proteomes" id="UP001305414"/>
    </source>
</evidence>
<dbReference type="Proteomes" id="UP001305414">
    <property type="component" value="Unassembled WGS sequence"/>
</dbReference>
<reference evidence="1 2" key="1">
    <citation type="submission" date="2023-10" db="EMBL/GenBank/DDBJ databases">
        <title>Draft genome sequence of Xylaria bambusicola isolate GMP-LS, the root and basal stem rot pathogen of sugarcane in Indonesia.</title>
        <authorList>
            <person name="Selvaraj P."/>
            <person name="Muralishankar V."/>
            <person name="Muruganantham S."/>
            <person name="Sp S."/>
            <person name="Haryani S."/>
            <person name="Lau K.J.X."/>
            <person name="Naqvi N.I."/>
        </authorList>
    </citation>
    <scope>NUCLEOTIDE SEQUENCE [LARGE SCALE GENOMIC DNA]</scope>
    <source>
        <strain evidence="1">GMP-LS</strain>
    </source>
</reference>
<organism evidence="1 2">
    <name type="scientific">Xylaria bambusicola</name>
    <dbReference type="NCBI Taxonomy" id="326684"/>
    <lineage>
        <taxon>Eukaryota</taxon>
        <taxon>Fungi</taxon>
        <taxon>Dikarya</taxon>
        <taxon>Ascomycota</taxon>
        <taxon>Pezizomycotina</taxon>
        <taxon>Sordariomycetes</taxon>
        <taxon>Xylariomycetidae</taxon>
        <taxon>Xylariales</taxon>
        <taxon>Xylariaceae</taxon>
        <taxon>Xylaria</taxon>
    </lineage>
</organism>
<accession>A0AAN7UVM6</accession>
<keyword evidence="2" id="KW-1185">Reference proteome</keyword>